<gene>
    <name evidence="8" type="primary">acpS</name>
    <name evidence="10" type="ORF">ISALK_00760</name>
</gene>
<keyword evidence="3 8" id="KW-0479">Metal-binding</keyword>
<name>A0AA43XJG1_9CLOT</name>
<dbReference type="HAMAP" id="MF_00101">
    <property type="entry name" value="AcpS"/>
    <property type="match status" value="1"/>
</dbReference>
<comment type="similarity">
    <text evidence="8">Belongs to the P-Pant transferase superfamily. AcpS family.</text>
</comment>
<evidence type="ECO:0000256" key="5">
    <source>
        <dbReference type="ARBA" id="ARBA00022842"/>
    </source>
</evidence>
<feature type="binding site" evidence="8">
    <location>
        <position position="8"/>
    </location>
    <ligand>
        <name>Mg(2+)</name>
        <dbReference type="ChEBI" id="CHEBI:18420"/>
    </ligand>
</feature>
<keyword evidence="2 8" id="KW-0808">Transferase</keyword>
<evidence type="ECO:0000256" key="3">
    <source>
        <dbReference type="ARBA" id="ARBA00022723"/>
    </source>
</evidence>
<dbReference type="Gene3D" id="3.90.470.20">
    <property type="entry name" value="4'-phosphopantetheinyl transferase domain"/>
    <property type="match status" value="1"/>
</dbReference>
<dbReference type="Proteomes" id="UP000449710">
    <property type="component" value="Unassembled WGS sequence"/>
</dbReference>
<dbReference type="NCBIfam" id="TIGR00516">
    <property type="entry name" value="acpS"/>
    <property type="match status" value="1"/>
</dbReference>
<comment type="cofactor">
    <cofactor evidence="8">
        <name>Mg(2+)</name>
        <dbReference type="ChEBI" id="CHEBI:18420"/>
    </cofactor>
</comment>
<dbReference type="InterPro" id="IPR008278">
    <property type="entry name" value="4-PPantetheinyl_Trfase_dom"/>
</dbReference>
<keyword evidence="8" id="KW-0963">Cytoplasm</keyword>
<dbReference type="NCBIfam" id="TIGR00556">
    <property type="entry name" value="pantethn_trn"/>
    <property type="match status" value="1"/>
</dbReference>
<keyword evidence="6 8" id="KW-0443">Lipid metabolism</keyword>
<evidence type="ECO:0000256" key="7">
    <source>
        <dbReference type="ARBA" id="ARBA00023160"/>
    </source>
</evidence>
<dbReference type="RefSeq" id="WP_160718327.1">
    <property type="nucleotide sequence ID" value="NZ_SUMG01000001.1"/>
</dbReference>
<dbReference type="InterPro" id="IPR004568">
    <property type="entry name" value="Ppantetheine-prot_Trfase_dom"/>
</dbReference>
<keyword evidence="1 8" id="KW-0444">Lipid biosynthesis</keyword>
<evidence type="ECO:0000256" key="6">
    <source>
        <dbReference type="ARBA" id="ARBA00023098"/>
    </source>
</evidence>
<evidence type="ECO:0000256" key="2">
    <source>
        <dbReference type="ARBA" id="ARBA00022679"/>
    </source>
</evidence>
<dbReference type="InterPro" id="IPR002582">
    <property type="entry name" value="ACPS"/>
</dbReference>
<reference evidence="10 11" key="1">
    <citation type="submission" date="2019-04" db="EMBL/GenBank/DDBJ databases">
        <title>Isachenkonia alkalipeptolytica gen. nov. sp. nov. a new anaerobic, alkiliphilic organothrophic bacterium capable to reduce synthesized ferrihydrite isolated from a soda lake.</title>
        <authorList>
            <person name="Toshchakov S.V."/>
            <person name="Zavarzina D.G."/>
            <person name="Zhilina T.N."/>
            <person name="Kostrikina N.A."/>
            <person name="Kublanov I.V."/>
        </authorList>
    </citation>
    <scope>NUCLEOTIDE SEQUENCE [LARGE SCALE GENOMIC DNA]</scope>
    <source>
        <strain evidence="10 11">Z-1701</strain>
    </source>
</reference>
<accession>A0AA43XJG1</accession>
<evidence type="ECO:0000256" key="8">
    <source>
        <dbReference type="HAMAP-Rule" id="MF_00101"/>
    </source>
</evidence>
<dbReference type="Pfam" id="PF01648">
    <property type="entry name" value="ACPS"/>
    <property type="match status" value="1"/>
</dbReference>
<dbReference type="GO" id="GO:0008897">
    <property type="term" value="F:holo-[acyl-carrier-protein] synthase activity"/>
    <property type="evidence" value="ECO:0007669"/>
    <property type="project" value="UniProtKB-UniRule"/>
</dbReference>
<dbReference type="GO" id="GO:0005737">
    <property type="term" value="C:cytoplasm"/>
    <property type="evidence" value="ECO:0007669"/>
    <property type="project" value="UniProtKB-SubCell"/>
</dbReference>
<dbReference type="InterPro" id="IPR037143">
    <property type="entry name" value="4-PPantetheinyl_Trfase_dom_sf"/>
</dbReference>
<evidence type="ECO:0000313" key="10">
    <source>
        <dbReference type="EMBL" id="NBG87020.1"/>
    </source>
</evidence>
<keyword evidence="7 8" id="KW-0275">Fatty acid biosynthesis</keyword>
<dbReference type="GO" id="GO:0000287">
    <property type="term" value="F:magnesium ion binding"/>
    <property type="evidence" value="ECO:0007669"/>
    <property type="project" value="UniProtKB-UniRule"/>
</dbReference>
<evidence type="ECO:0000256" key="4">
    <source>
        <dbReference type="ARBA" id="ARBA00022832"/>
    </source>
</evidence>
<dbReference type="EC" id="2.7.8.7" evidence="8"/>
<dbReference type="SUPFAM" id="SSF56214">
    <property type="entry name" value="4'-phosphopantetheinyl transferase"/>
    <property type="match status" value="1"/>
</dbReference>
<evidence type="ECO:0000256" key="1">
    <source>
        <dbReference type="ARBA" id="ARBA00022516"/>
    </source>
</evidence>
<sequence>MVRGIGIDIIEIHRIERAIKKNPKFIHRILTEQEVDYITENQKSTITVAGYFAAKEAVSKALGTGLRGFSWKDVEIHKDSNHRPFAVLHNGAKEQLEIMGATEIWLSISHSKKDAVAQAIISKGGSYD</sequence>
<protein>
    <recommendedName>
        <fullName evidence="8">Holo-[acyl-carrier-protein] synthase</fullName>
        <shortName evidence="8">Holo-ACP synthase</shortName>
        <ecNumber evidence="8">2.7.8.7</ecNumber>
    </recommendedName>
    <alternativeName>
        <fullName evidence="8">4'-phosphopantetheinyl transferase AcpS</fullName>
    </alternativeName>
</protein>
<dbReference type="AlphaFoldDB" id="A0AA43XJG1"/>
<keyword evidence="4 8" id="KW-0276">Fatty acid metabolism</keyword>
<evidence type="ECO:0000259" key="9">
    <source>
        <dbReference type="Pfam" id="PF01648"/>
    </source>
</evidence>
<comment type="function">
    <text evidence="8">Transfers the 4'-phosphopantetheine moiety from coenzyme A to a Ser of acyl-carrier-protein.</text>
</comment>
<comment type="subcellular location">
    <subcellularLocation>
        <location evidence="8">Cytoplasm</location>
    </subcellularLocation>
</comment>
<proteinExistence type="inferred from homology"/>
<dbReference type="EMBL" id="SUMG01000001">
    <property type="protein sequence ID" value="NBG87020.1"/>
    <property type="molecule type" value="Genomic_DNA"/>
</dbReference>
<keyword evidence="5 8" id="KW-0460">Magnesium</keyword>
<dbReference type="GO" id="GO:0006633">
    <property type="term" value="P:fatty acid biosynthetic process"/>
    <property type="evidence" value="ECO:0007669"/>
    <property type="project" value="UniProtKB-UniRule"/>
</dbReference>
<feature type="domain" description="4'-phosphopantetheinyl transferase" evidence="9">
    <location>
        <begin position="4"/>
        <end position="93"/>
    </location>
</feature>
<evidence type="ECO:0000313" key="11">
    <source>
        <dbReference type="Proteomes" id="UP000449710"/>
    </source>
</evidence>
<keyword evidence="11" id="KW-1185">Reference proteome</keyword>
<feature type="binding site" evidence="8">
    <location>
        <position position="56"/>
    </location>
    <ligand>
        <name>Mg(2+)</name>
        <dbReference type="ChEBI" id="CHEBI:18420"/>
    </ligand>
</feature>
<comment type="catalytic activity">
    <reaction evidence="8">
        <text>apo-[ACP] + CoA = holo-[ACP] + adenosine 3',5'-bisphosphate + H(+)</text>
        <dbReference type="Rhea" id="RHEA:12068"/>
        <dbReference type="Rhea" id="RHEA-COMP:9685"/>
        <dbReference type="Rhea" id="RHEA-COMP:9690"/>
        <dbReference type="ChEBI" id="CHEBI:15378"/>
        <dbReference type="ChEBI" id="CHEBI:29999"/>
        <dbReference type="ChEBI" id="CHEBI:57287"/>
        <dbReference type="ChEBI" id="CHEBI:58343"/>
        <dbReference type="ChEBI" id="CHEBI:64479"/>
        <dbReference type="EC" id="2.7.8.7"/>
    </reaction>
</comment>
<organism evidence="10 11">
    <name type="scientific">Isachenkonia alkalipeptolytica</name>
    <dbReference type="NCBI Taxonomy" id="2565777"/>
    <lineage>
        <taxon>Bacteria</taxon>
        <taxon>Bacillati</taxon>
        <taxon>Bacillota</taxon>
        <taxon>Clostridia</taxon>
        <taxon>Eubacteriales</taxon>
        <taxon>Clostridiaceae</taxon>
        <taxon>Isachenkonia</taxon>
    </lineage>
</organism>
<comment type="caution">
    <text evidence="10">The sequence shown here is derived from an EMBL/GenBank/DDBJ whole genome shotgun (WGS) entry which is preliminary data.</text>
</comment>